<evidence type="ECO:0000256" key="1">
    <source>
        <dbReference type="SAM" id="MobiDB-lite"/>
    </source>
</evidence>
<protein>
    <submittedName>
        <fullName evidence="2">Uncharacterized protein</fullName>
    </submittedName>
</protein>
<reference evidence="2" key="1">
    <citation type="submission" date="2022-09" db="EMBL/GenBank/DDBJ databases">
        <title>Isolation and characterization of 3-chlorobenzoate degrading bacteria from soils in Shizuoka.</title>
        <authorList>
            <person name="Ifat A."/>
            <person name="Ogawa N."/>
            <person name="Kimbara K."/>
            <person name="Moriuchi R."/>
            <person name="Dohra H."/>
            <person name="Shintani M."/>
        </authorList>
    </citation>
    <scope>NUCLEOTIDE SEQUENCE</scope>
    <source>
        <strain evidence="2">19CS4-2</strain>
    </source>
</reference>
<sequence>MSKFFWSSLIRWLLQCVLVVATIVVLQPVCLAENLKPNGSSVSHSTDTVLDDADCSLREESWSDSLQKLWESICTQGPSTARFDESIMDDVPGDFIVTILSKPKYNRHIKATGLTLKNMRVTGQVLIPSGKIPGNLSFSHLKFEGPVTLDKVTVEGSISFTDSSFQNINLGGARIKGFLSLKGSDALQLNGIELKVDRSLLITNQSDTNETGKNQTSQNETDQNKKKENITFKTIWLDDLKTQNLTITNVDADILHASGAKVDGTLELTGSNLNDVVFSESTIDDVLFGRNYIKGSIDLSYAHVNHTLELTETTFHEIFAPGLKVDDSLKFRVSDRQAYMPVEETLSPCPAVEPVNEYLRKMQLWNATTGSKRGPEPEPPVQMDLRDARIHIIETPPYVSMWPPVLYMHGMNFDALRLDYRRTARKGIPDSLDRAWYSCWLQSISAPRFDEQPYKLLTTYLLIRGRLR</sequence>
<dbReference type="AlphaFoldDB" id="A0AA37IMZ4"/>
<dbReference type="EMBL" id="BPUS01000021">
    <property type="protein sequence ID" value="GJH29315.1"/>
    <property type="molecule type" value="Genomic_DNA"/>
</dbReference>
<proteinExistence type="predicted"/>
<dbReference type="RefSeq" id="WP_238216554.1">
    <property type="nucleotide sequence ID" value="NZ_BPUS01000021.1"/>
</dbReference>
<organism evidence="2 3">
    <name type="scientific">Caballeronia novacaledonica</name>
    <dbReference type="NCBI Taxonomy" id="1544861"/>
    <lineage>
        <taxon>Bacteria</taxon>
        <taxon>Pseudomonadati</taxon>
        <taxon>Pseudomonadota</taxon>
        <taxon>Betaproteobacteria</taxon>
        <taxon>Burkholderiales</taxon>
        <taxon>Burkholderiaceae</taxon>
        <taxon>Caballeronia</taxon>
    </lineage>
</organism>
<comment type="caution">
    <text evidence="2">The sequence shown here is derived from an EMBL/GenBank/DDBJ whole genome shotgun (WGS) entry which is preliminary data.</text>
</comment>
<dbReference type="Pfam" id="PF13576">
    <property type="entry name" value="Pentapeptide_3"/>
    <property type="match status" value="1"/>
</dbReference>
<dbReference type="Proteomes" id="UP001055111">
    <property type="component" value="Unassembled WGS sequence"/>
</dbReference>
<gene>
    <name evidence="2" type="ORF">CBA19CS42_32385</name>
</gene>
<dbReference type="InterPro" id="IPR001646">
    <property type="entry name" value="5peptide_repeat"/>
</dbReference>
<name>A0AA37IMZ4_9BURK</name>
<evidence type="ECO:0000313" key="2">
    <source>
        <dbReference type="EMBL" id="GJH29315.1"/>
    </source>
</evidence>
<accession>A0AA37IMZ4</accession>
<evidence type="ECO:0000313" key="3">
    <source>
        <dbReference type="Proteomes" id="UP001055111"/>
    </source>
</evidence>
<feature type="region of interest" description="Disordered" evidence="1">
    <location>
        <begin position="205"/>
        <end position="225"/>
    </location>
</feature>
<feature type="compositionally biased region" description="Polar residues" evidence="1">
    <location>
        <begin position="205"/>
        <end position="221"/>
    </location>
</feature>